<evidence type="ECO:0000313" key="2">
    <source>
        <dbReference type="EMBL" id="CAA0821304.1"/>
    </source>
</evidence>
<feature type="region of interest" description="Disordered" evidence="1">
    <location>
        <begin position="341"/>
        <end position="386"/>
    </location>
</feature>
<dbReference type="OrthoDB" id="1939092at2759"/>
<organism evidence="2 3">
    <name type="scientific">Striga hermonthica</name>
    <name type="common">Purple witchweed</name>
    <name type="synonym">Buchnera hermonthica</name>
    <dbReference type="NCBI Taxonomy" id="68872"/>
    <lineage>
        <taxon>Eukaryota</taxon>
        <taxon>Viridiplantae</taxon>
        <taxon>Streptophyta</taxon>
        <taxon>Embryophyta</taxon>
        <taxon>Tracheophyta</taxon>
        <taxon>Spermatophyta</taxon>
        <taxon>Magnoliopsida</taxon>
        <taxon>eudicotyledons</taxon>
        <taxon>Gunneridae</taxon>
        <taxon>Pentapetalae</taxon>
        <taxon>asterids</taxon>
        <taxon>lamiids</taxon>
        <taxon>Lamiales</taxon>
        <taxon>Orobanchaceae</taxon>
        <taxon>Buchnereae</taxon>
        <taxon>Striga</taxon>
    </lineage>
</organism>
<dbReference type="PANTHER" id="PTHR34281">
    <property type="entry name" value="PROTEIN EARLY FLOWERING 3"/>
    <property type="match status" value="1"/>
</dbReference>
<accession>A0A9N7N0V1</accession>
<dbReference type="PANTHER" id="PTHR34281:SF2">
    <property type="entry name" value="PROTEIN EARLY FLOWERING 3"/>
    <property type="match status" value="1"/>
</dbReference>
<gene>
    <name evidence="2" type="ORF">SHERM_19306</name>
</gene>
<evidence type="ECO:0000256" key="1">
    <source>
        <dbReference type="SAM" id="MobiDB-lite"/>
    </source>
</evidence>
<feature type="compositionally biased region" description="Polar residues" evidence="1">
    <location>
        <begin position="341"/>
        <end position="357"/>
    </location>
</feature>
<protein>
    <submittedName>
        <fullName evidence="2">Uncharacterized protein</fullName>
    </submittedName>
</protein>
<dbReference type="InterPro" id="IPR039319">
    <property type="entry name" value="ELF3-like"/>
</dbReference>
<dbReference type="AlphaFoldDB" id="A0A9N7N0V1"/>
<sequence length="417" mass="45389">MLCLFYKLATNQIKAFSTSSAEEKVEVLKKHTDSSGELKNNNRVEYNPDTGRCNPSILDGNIVALEGRSESTSVMDFPSKGQDILHDISESTSVMDFQSEGQNNLHDISNKTDFKDSPCQSQQMKILERVDSLSENSVVDSISRLDVMPDDVVQRLIAASPQILLKDFIFTKSIKASPGKRKSLNDPVKKSLHVSKSKGRPKKLVHKTKITAENASKKKISFASTPNGSQPPSFNSGPWGFSPQPLGNHWLIPVMSPSEGLVYKSYLGPGLMGPAYEGYGPPGSSPLMCKFPNPMYGVRGPHSGMPVTSWPAFSSSSTGQSSGTPFLDGALARDVTAHQKPNFNSTEDVETQASFESRSVLPLFPTSPTRDGPKSGPLKLEPKGPTRVIKVVPHNVRSASESAARIFKVIQEGRKQN</sequence>
<dbReference type="Proteomes" id="UP001153555">
    <property type="component" value="Unassembled WGS sequence"/>
</dbReference>
<feature type="compositionally biased region" description="Basic residues" evidence="1">
    <location>
        <begin position="190"/>
        <end position="204"/>
    </location>
</feature>
<dbReference type="GO" id="GO:2000028">
    <property type="term" value="P:regulation of photoperiodism, flowering"/>
    <property type="evidence" value="ECO:0007669"/>
    <property type="project" value="InterPro"/>
</dbReference>
<name>A0A9N7N0V1_STRHE</name>
<evidence type="ECO:0000313" key="3">
    <source>
        <dbReference type="Proteomes" id="UP001153555"/>
    </source>
</evidence>
<comment type="caution">
    <text evidence="2">The sequence shown here is derived from an EMBL/GenBank/DDBJ whole genome shotgun (WGS) entry which is preliminary data.</text>
</comment>
<keyword evidence="3" id="KW-1185">Reference proteome</keyword>
<proteinExistence type="predicted"/>
<reference evidence="2" key="1">
    <citation type="submission" date="2019-12" db="EMBL/GenBank/DDBJ databases">
        <authorList>
            <person name="Scholes J."/>
        </authorList>
    </citation>
    <scope>NUCLEOTIDE SEQUENCE</scope>
</reference>
<dbReference type="EMBL" id="CACSLK010020742">
    <property type="protein sequence ID" value="CAA0821304.1"/>
    <property type="molecule type" value="Genomic_DNA"/>
</dbReference>
<feature type="region of interest" description="Disordered" evidence="1">
    <location>
        <begin position="178"/>
        <end position="204"/>
    </location>
</feature>